<evidence type="ECO:0000313" key="6">
    <source>
        <dbReference type="Proteomes" id="UP000334990"/>
    </source>
</evidence>
<evidence type="ECO:0000256" key="2">
    <source>
        <dbReference type="SAM" id="MobiDB-lite"/>
    </source>
</evidence>
<dbReference type="SUPFAM" id="SSF55347">
    <property type="entry name" value="Glyceraldehyde-3-phosphate dehydrogenase-like, C-terminal domain"/>
    <property type="match status" value="1"/>
</dbReference>
<dbReference type="PANTHER" id="PTHR43818">
    <property type="entry name" value="BCDNA.GH03377"/>
    <property type="match status" value="1"/>
</dbReference>
<dbReference type="InterPro" id="IPR050463">
    <property type="entry name" value="Gfo/Idh/MocA_oxidrdct_glycsds"/>
</dbReference>
<dbReference type="Gene3D" id="3.40.50.720">
    <property type="entry name" value="NAD(P)-binding Rossmann-like Domain"/>
    <property type="match status" value="1"/>
</dbReference>
<dbReference type="GO" id="GO:0000166">
    <property type="term" value="F:nucleotide binding"/>
    <property type="evidence" value="ECO:0007669"/>
    <property type="project" value="InterPro"/>
</dbReference>
<evidence type="ECO:0000313" key="5">
    <source>
        <dbReference type="EMBL" id="GES05216.1"/>
    </source>
</evidence>
<evidence type="ECO:0000256" key="1">
    <source>
        <dbReference type="ARBA" id="ARBA00023002"/>
    </source>
</evidence>
<name>A0A5M3W8Q7_9ACTN</name>
<dbReference type="Proteomes" id="UP000334990">
    <property type="component" value="Unassembled WGS sequence"/>
</dbReference>
<gene>
    <name evidence="5" type="ORF">Acor_72840</name>
</gene>
<dbReference type="OrthoDB" id="9776544at2"/>
<dbReference type="InterPro" id="IPR055170">
    <property type="entry name" value="GFO_IDH_MocA-like_dom"/>
</dbReference>
<dbReference type="RefSeq" id="WP_155341243.1">
    <property type="nucleotide sequence ID" value="NZ_BAAABN010000094.1"/>
</dbReference>
<comment type="caution">
    <text evidence="5">The sequence shown here is derived from an EMBL/GenBank/DDBJ whole genome shotgun (WGS) entry which is preliminary data.</text>
</comment>
<evidence type="ECO:0000259" key="3">
    <source>
        <dbReference type="Pfam" id="PF01408"/>
    </source>
</evidence>
<keyword evidence="6" id="KW-1185">Reference proteome</keyword>
<dbReference type="AlphaFoldDB" id="A0A5M3W8Q7"/>
<dbReference type="Pfam" id="PF01408">
    <property type="entry name" value="GFO_IDH_MocA"/>
    <property type="match status" value="1"/>
</dbReference>
<evidence type="ECO:0000259" key="4">
    <source>
        <dbReference type="Pfam" id="PF22725"/>
    </source>
</evidence>
<dbReference type="InterPro" id="IPR000683">
    <property type="entry name" value="Gfo/Idh/MocA-like_OxRdtase_N"/>
</dbReference>
<dbReference type="Gene3D" id="3.30.360.10">
    <property type="entry name" value="Dihydrodipicolinate Reductase, domain 2"/>
    <property type="match status" value="1"/>
</dbReference>
<proteinExistence type="predicted"/>
<organism evidence="5 6">
    <name type="scientific">Acrocarpospora corrugata</name>
    <dbReference type="NCBI Taxonomy" id="35763"/>
    <lineage>
        <taxon>Bacteria</taxon>
        <taxon>Bacillati</taxon>
        <taxon>Actinomycetota</taxon>
        <taxon>Actinomycetes</taxon>
        <taxon>Streptosporangiales</taxon>
        <taxon>Streptosporangiaceae</taxon>
        <taxon>Acrocarpospora</taxon>
    </lineage>
</organism>
<feature type="region of interest" description="Disordered" evidence="2">
    <location>
        <begin position="340"/>
        <end position="364"/>
    </location>
</feature>
<dbReference type="InterPro" id="IPR036291">
    <property type="entry name" value="NAD(P)-bd_dom_sf"/>
</dbReference>
<feature type="domain" description="GFO/IDH/MocA-like oxidoreductase" evidence="4">
    <location>
        <begin position="130"/>
        <end position="264"/>
    </location>
</feature>
<dbReference type="GO" id="GO:0016491">
    <property type="term" value="F:oxidoreductase activity"/>
    <property type="evidence" value="ECO:0007669"/>
    <property type="project" value="UniProtKB-KW"/>
</dbReference>
<dbReference type="PANTHER" id="PTHR43818:SF11">
    <property type="entry name" value="BCDNA.GH03377"/>
    <property type="match status" value="1"/>
</dbReference>
<dbReference type="SUPFAM" id="SSF51735">
    <property type="entry name" value="NAD(P)-binding Rossmann-fold domains"/>
    <property type="match status" value="1"/>
</dbReference>
<keyword evidence="1" id="KW-0560">Oxidoreductase</keyword>
<reference evidence="5 6" key="1">
    <citation type="submission" date="2019-10" db="EMBL/GenBank/DDBJ databases">
        <title>Whole genome shotgun sequence of Acrocarpospora corrugata NBRC 13972.</title>
        <authorList>
            <person name="Ichikawa N."/>
            <person name="Kimura A."/>
            <person name="Kitahashi Y."/>
            <person name="Komaki H."/>
            <person name="Oguchi A."/>
        </authorList>
    </citation>
    <scope>NUCLEOTIDE SEQUENCE [LARGE SCALE GENOMIC DNA]</scope>
    <source>
        <strain evidence="5 6">NBRC 13972</strain>
    </source>
</reference>
<protein>
    <submittedName>
        <fullName evidence="5">Oxidoreductase</fullName>
    </submittedName>
</protein>
<accession>A0A5M3W8Q7</accession>
<feature type="domain" description="Gfo/Idh/MocA-like oxidoreductase N-terminal" evidence="3">
    <location>
        <begin position="5"/>
        <end position="118"/>
    </location>
</feature>
<sequence>MVKPVNVGIVGCGAISAAYTTTIARLAGLRLTAVADLDAARARATAEANGTRALSVAELLADPDVDIVLNLTIPAAHADVALAAIAAGKDVYGEKPLATTKAEALQVLQAADTAGARLGCAPDTVLGTGVQTARWYVDNGLIGRPVAATAIMNHPGHERWHPNPDFYYTPGGGPLFDMGPYYITALITLLGPVSKVIGAASRTRSERTIVTGPRAGTTVPVTTDSHVTGILIHDSGALSTLVMSFDSAATRAPNIELHGEQATLHLPDPNHFDGEIHAHPVGGTWTSLPTRAGYQDAARGYGLADLTTTPPTQLPRTSAALALHVLDIMESLLTSTTTGQATALTTTCDRPPPVPLGPLEPRTE</sequence>
<dbReference type="EMBL" id="BLAD01000095">
    <property type="protein sequence ID" value="GES05216.1"/>
    <property type="molecule type" value="Genomic_DNA"/>
</dbReference>
<dbReference type="Pfam" id="PF22725">
    <property type="entry name" value="GFO_IDH_MocA_C3"/>
    <property type="match status" value="1"/>
</dbReference>